<name>A0AA85J1Q2_TRIRE</name>
<keyword evidence="2" id="KW-1185">Reference proteome</keyword>
<feature type="compositionally biased region" description="Polar residues" evidence="1">
    <location>
        <begin position="161"/>
        <end position="181"/>
    </location>
</feature>
<proteinExistence type="predicted"/>
<accession>A0AA85J1Q2</accession>
<evidence type="ECO:0000256" key="1">
    <source>
        <dbReference type="SAM" id="MobiDB-lite"/>
    </source>
</evidence>
<feature type="compositionally biased region" description="Polar residues" evidence="1">
    <location>
        <begin position="190"/>
        <end position="204"/>
    </location>
</feature>
<reference evidence="3" key="2">
    <citation type="submission" date="2023-11" db="UniProtKB">
        <authorList>
            <consortium name="WormBaseParasite"/>
        </authorList>
    </citation>
    <scope>IDENTIFICATION</scope>
</reference>
<organism evidence="2 3">
    <name type="scientific">Trichobilharzia regenti</name>
    <name type="common">Nasal bird schistosome</name>
    <dbReference type="NCBI Taxonomy" id="157069"/>
    <lineage>
        <taxon>Eukaryota</taxon>
        <taxon>Metazoa</taxon>
        <taxon>Spiralia</taxon>
        <taxon>Lophotrochozoa</taxon>
        <taxon>Platyhelminthes</taxon>
        <taxon>Trematoda</taxon>
        <taxon>Digenea</taxon>
        <taxon>Strigeidida</taxon>
        <taxon>Schistosomatoidea</taxon>
        <taxon>Schistosomatidae</taxon>
        <taxon>Trichobilharzia</taxon>
    </lineage>
</organism>
<dbReference type="AlphaFoldDB" id="A0AA85J1Q2"/>
<dbReference type="CDD" id="cd05992">
    <property type="entry name" value="PB1"/>
    <property type="match status" value="1"/>
</dbReference>
<dbReference type="Proteomes" id="UP000050795">
    <property type="component" value="Unassembled WGS sequence"/>
</dbReference>
<sequence>MPLFKLVVERTLENHKLQDVYRWAVKSDPEDVTYTELIRRIEAVIEKPCERDGPVNIDDYTVTWFDGEDMCRISCTEDLHDAIVSTAGLDGNAKSIRIYVASKQSDLKQPPISKKKRGTGEDLQLPELPEELEHLDFSEANADKVVENSNESQQNNESDSKQTNDAPASPTQYQNNNNINSGGIDHDHSTPTAPQLSPSPNDPNLQPIKPEQPIAPSYAPNVAFPRMYQGYSRYPPQAYANYQPGMMVAGPPGPMQGQPTPSFTQNMVMPHDSMSSTPNSYAYPMNSPTMNRQVPPKVNRLPPSMMNLPRQPSVTGKTPIDTMGIINRLRLMGFQQNDVYLTNLIRQHNGNLNTILDRLSSEENRRLQ</sequence>
<feature type="region of interest" description="Disordered" evidence="1">
    <location>
        <begin position="146"/>
        <end position="217"/>
    </location>
</feature>
<protein>
    <recommendedName>
        <fullName evidence="4">UBA domain-containing protein</fullName>
    </recommendedName>
</protein>
<evidence type="ECO:0000313" key="3">
    <source>
        <dbReference type="WBParaSite" id="TREG1_120100.1"/>
    </source>
</evidence>
<evidence type="ECO:0008006" key="4">
    <source>
        <dbReference type="Google" id="ProtNLM"/>
    </source>
</evidence>
<evidence type="ECO:0000313" key="2">
    <source>
        <dbReference type="Proteomes" id="UP000050795"/>
    </source>
</evidence>
<feature type="compositionally biased region" description="Low complexity" evidence="1">
    <location>
        <begin position="147"/>
        <end position="157"/>
    </location>
</feature>
<reference evidence="2" key="1">
    <citation type="submission" date="2022-06" db="EMBL/GenBank/DDBJ databases">
        <authorList>
            <person name="Berger JAMES D."/>
            <person name="Berger JAMES D."/>
        </authorList>
    </citation>
    <scope>NUCLEOTIDE SEQUENCE [LARGE SCALE GENOMIC DNA]</scope>
</reference>
<dbReference type="WBParaSite" id="TREG1_120100.1">
    <property type="protein sequence ID" value="TREG1_120100.1"/>
    <property type="gene ID" value="TREG1_120100"/>
</dbReference>